<comment type="caution">
    <text evidence="1">The sequence shown here is derived from an EMBL/GenBank/DDBJ whole genome shotgun (WGS) entry which is preliminary data.</text>
</comment>
<organism evidence="1 2">
    <name type="scientific">Smallanthus sonchifolius</name>
    <dbReference type="NCBI Taxonomy" id="185202"/>
    <lineage>
        <taxon>Eukaryota</taxon>
        <taxon>Viridiplantae</taxon>
        <taxon>Streptophyta</taxon>
        <taxon>Embryophyta</taxon>
        <taxon>Tracheophyta</taxon>
        <taxon>Spermatophyta</taxon>
        <taxon>Magnoliopsida</taxon>
        <taxon>eudicotyledons</taxon>
        <taxon>Gunneridae</taxon>
        <taxon>Pentapetalae</taxon>
        <taxon>asterids</taxon>
        <taxon>campanulids</taxon>
        <taxon>Asterales</taxon>
        <taxon>Asteraceae</taxon>
        <taxon>Asteroideae</taxon>
        <taxon>Heliantheae alliance</taxon>
        <taxon>Millerieae</taxon>
        <taxon>Smallanthus</taxon>
    </lineage>
</organism>
<reference evidence="1 2" key="2">
    <citation type="journal article" date="2022" name="Mol. Ecol. Resour.">
        <title>The genomes of chicory, endive, great burdock and yacon provide insights into Asteraceae paleo-polyploidization history and plant inulin production.</title>
        <authorList>
            <person name="Fan W."/>
            <person name="Wang S."/>
            <person name="Wang H."/>
            <person name="Wang A."/>
            <person name="Jiang F."/>
            <person name="Liu H."/>
            <person name="Zhao H."/>
            <person name="Xu D."/>
            <person name="Zhang Y."/>
        </authorList>
    </citation>
    <scope>NUCLEOTIDE SEQUENCE [LARGE SCALE GENOMIC DNA]</scope>
    <source>
        <strain evidence="2">cv. Yunnan</strain>
        <tissue evidence="1">Leaves</tissue>
    </source>
</reference>
<protein>
    <submittedName>
        <fullName evidence="1">Uncharacterized protein</fullName>
    </submittedName>
</protein>
<accession>A0ACB9CCW8</accession>
<name>A0ACB9CCW8_9ASTR</name>
<gene>
    <name evidence="1" type="ORF">L1987_63293</name>
</gene>
<evidence type="ECO:0000313" key="2">
    <source>
        <dbReference type="Proteomes" id="UP001056120"/>
    </source>
</evidence>
<proteinExistence type="predicted"/>
<dbReference type="Proteomes" id="UP001056120">
    <property type="component" value="Linkage Group LG21"/>
</dbReference>
<dbReference type="EMBL" id="CM042038">
    <property type="protein sequence ID" value="KAI3732096.1"/>
    <property type="molecule type" value="Genomic_DNA"/>
</dbReference>
<reference evidence="2" key="1">
    <citation type="journal article" date="2022" name="Mol. Ecol. Resour.">
        <title>The genomes of chicory, endive, great burdock and yacon provide insights into Asteraceae palaeo-polyploidization history and plant inulin production.</title>
        <authorList>
            <person name="Fan W."/>
            <person name="Wang S."/>
            <person name="Wang H."/>
            <person name="Wang A."/>
            <person name="Jiang F."/>
            <person name="Liu H."/>
            <person name="Zhao H."/>
            <person name="Xu D."/>
            <person name="Zhang Y."/>
        </authorList>
    </citation>
    <scope>NUCLEOTIDE SEQUENCE [LARGE SCALE GENOMIC DNA]</scope>
    <source>
        <strain evidence="2">cv. Yunnan</strain>
    </source>
</reference>
<keyword evidence="2" id="KW-1185">Reference proteome</keyword>
<evidence type="ECO:0000313" key="1">
    <source>
        <dbReference type="EMBL" id="KAI3732096.1"/>
    </source>
</evidence>
<sequence length="144" mass="16694">MGNRWSAIASKLQGRSDNEIKNYWHTHMKKRTNHNFVAEKKEDDNAYNRCGSLFLQTCDDDSSSSSSSKDHEVEWTDDYYDIRSPGTIKDLQGFWKQLCPLENLDFGSSLEDMSFEALCPYSYNDATSSYNFYNNDCNTIQHLV</sequence>